<evidence type="ECO:0000313" key="2">
    <source>
        <dbReference type="EMBL" id="QCM03075.1"/>
    </source>
</evidence>
<feature type="transmembrane region" description="Helical" evidence="1">
    <location>
        <begin position="313"/>
        <end position="332"/>
    </location>
</feature>
<keyword evidence="1" id="KW-1133">Transmembrane helix</keyword>
<feature type="transmembrane region" description="Helical" evidence="1">
    <location>
        <begin position="471"/>
        <end position="491"/>
    </location>
</feature>
<feature type="transmembrane region" description="Helical" evidence="1">
    <location>
        <begin position="378"/>
        <end position="404"/>
    </location>
</feature>
<feature type="transmembrane region" description="Helical" evidence="1">
    <location>
        <begin position="284"/>
        <end position="307"/>
    </location>
</feature>
<dbReference type="RefSeq" id="WP_137087830.1">
    <property type="nucleotide sequence ID" value="NZ_CP039908.1"/>
</dbReference>
<dbReference type="EMBL" id="CP039908">
    <property type="protein sequence ID" value="QCM03075.1"/>
    <property type="molecule type" value="Genomic_DNA"/>
</dbReference>
<dbReference type="AlphaFoldDB" id="A0AAE6BSX4"/>
<name>A0AAE6BSX4_AGRTU</name>
<organism evidence="2 3">
    <name type="scientific">Agrobacterium tumefaciens</name>
    <dbReference type="NCBI Taxonomy" id="358"/>
    <lineage>
        <taxon>Bacteria</taxon>
        <taxon>Pseudomonadati</taxon>
        <taxon>Pseudomonadota</taxon>
        <taxon>Alphaproteobacteria</taxon>
        <taxon>Hyphomicrobiales</taxon>
        <taxon>Rhizobiaceae</taxon>
        <taxon>Rhizobium/Agrobacterium group</taxon>
        <taxon>Agrobacterium</taxon>
        <taxon>Agrobacterium tumefaciens complex</taxon>
    </lineage>
</organism>
<sequence>MFANGGQWLGLATACIIVSAIGWGKIISRAFGCVVFPEMQLLIGTIVVAYILALPVYYLNISIIFPGIFLLLGNIGFLLNRESRDEDKPSLSWFLAIAAISGFSIIWSLESTMRYALLEQSHLRLWLDIFIHAGTIAEFGDPKIAGRGLSSLVDTAPTFYHFASYALPGLMVRILALSPADVITAFWLPFGIFLSVTSIFSLGRILSGITGGSLALVLFAVFPDAAAYGLKQGFLSFHWMMETSPGTLYALPAALASVGILTEWSRRGGVQYLGLASGLLLSTFLLRAHIFMWLLVPFAVVVVASLPAPVRRFRWHVIILGAIALPFALLWVAREQVKLVGYSSFISSFIEFLHTYMAPTNYDGFYAYLIQLIGPLGALPFGLLLALVGMAGIWLLTFLSGFSIGLWYRRIEEIDWLPAALLPYACILMMLAPTPFNGDFTEFRQRAFVLVYVLLIIWTAKFIVSFSRITISPTVAGIAALLALIPASWWMPYAKVSRVGWAASFDNIEITPGVVSAARWIKQEGRRGDSIAVANTKPDEKLFDIPTTLMSISGVPAYLSRPGLYALSGYPRADTVKLRLAELSLIHNMTNATEARERLKKDGIGFYVTLKTDMPSWDKEGSTSSLKVGDVTVWRIQP</sequence>
<feature type="transmembrane region" description="Helical" evidence="1">
    <location>
        <begin position="6"/>
        <end position="23"/>
    </location>
</feature>
<feature type="transmembrane region" description="Helical" evidence="1">
    <location>
        <begin position="91"/>
        <end position="109"/>
    </location>
</feature>
<feature type="transmembrane region" description="Helical" evidence="1">
    <location>
        <begin position="246"/>
        <end position="264"/>
    </location>
</feature>
<protein>
    <submittedName>
        <fullName evidence="2">Uncharacterized protein</fullName>
    </submittedName>
</protein>
<dbReference type="Proteomes" id="UP000298646">
    <property type="component" value="Chromosome linear"/>
</dbReference>
<keyword evidence="1" id="KW-0812">Transmembrane</keyword>
<feature type="transmembrane region" description="Helical" evidence="1">
    <location>
        <begin position="416"/>
        <end position="435"/>
    </location>
</feature>
<gene>
    <name evidence="2" type="ORF">CFBP6624_23395</name>
</gene>
<feature type="transmembrane region" description="Helical" evidence="1">
    <location>
        <begin position="170"/>
        <end position="193"/>
    </location>
</feature>
<feature type="transmembrane region" description="Helical" evidence="1">
    <location>
        <begin position="57"/>
        <end position="79"/>
    </location>
</feature>
<evidence type="ECO:0000313" key="3">
    <source>
        <dbReference type="Proteomes" id="UP000298646"/>
    </source>
</evidence>
<reference evidence="2 3" key="1">
    <citation type="submission" date="2019-04" db="EMBL/GenBank/DDBJ databases">
        <title>Complete genome sequence of Agrobacterium tumefaciens CFBP6624.</title>
        <authorList>
            <person name="Haryono M."/>
            <person name="Lin Y.-C."/>
            <person name="Lai E.-M."/>
            <person name="Kuo C.-H."/>
        </authorList>
    </citation>
    <scope>NUCLEOTIDE SEQUENCE [LARGE SCALE GENOMIC DNA]</scope>
    <source>
        <strain evidence="2 3">CFBP6624</strain>
    </source>
</reference>
<proteinExistence type="predicted"/>
<evidence type="ECO:0000256" key="1">
    <source>
        <dbReference type="SAM" id="Phobius"/>
    </source>
</evidence>
<keyword evidence="1" id="KW-0472">Membrane</keyword>
<feature type="transmembrane region" description="Helical" evidence="1">
    <location>
        <begin position="447"/>
        <end position="464"/>
    </location>
</feature>
<feature type="transmembrane region" description="Helical" evidence="1">
    <location>
        <begin position="205"/>
        <end position="226"/>
    </location>
</feature>
<feature type="transmembrane region" description="Helical" evidence="1">
    <location>
        <begin position="339"/>
        <end position="358"/>
    </location>
</feature>
<feature type="transmembrane region" description="Helical" evidence="1">
    <location>
        <begin position="30"/>
        <end position="51"/>
    </location>
</feature>
<accession>A0AAE6BSX4</accession>